<sequence>MTWGSGKRLENKHTLGLGGAALTAQCGRGQLPRAWGQLPRAVPNQHSPLCAGQLANTVPRDFFVTSELPAVTPRPFQDKDYALVECAAGGPRFLKNKSCTRSRGRPATQLDSFCLLTLSKMLGFSYARTRPKNTSIHKYFCIHKAGNKTLFSKCGGSVQLKIYCQHRTSFSVSHSFQHQVCH</sequence>
<dbReference type="Proteomes" id="UP000593571">
    <property type="component" value="Unassembled WGS sequence"/>
</dbReference>
<keyword evidence="2" id="KW-1185">Reference proteome</keyword>
<evidence type="ECO:0000313" key="1">
    <source>
        <dbReference type="EMBL" id="KAF6422933.1"/>
    </source>
</evidence>
<reference evidence="1 2" key="1">
    <citation type="journal article" date="2020" name="Nature">
        <title>Six reference-quality genomes reveal evolution of bat adaptations.</title>
        <authorList>
            <person name="Jebb D."/>
            <person name="Huang Z."/>
            <person name="Pippel M."/>
            <person name="Hughes G.M."/>
            <person name="Lavrichenko K."/>
            <person name="Devanna P."/>
            <person name="Winkler S."/>
            <person name="Jermiin L.S."/>
            <person name="Skirmuntt E.C."/>
            <person name="Katzourakis A."/>
            <person name="Burkitt-Gray L."/>
            <person name="Ray D.A."/>
            <person name="Sullivan K.A.M."/>
            <person name="Roscito J.G."/>
            <person name="Kirilenko B.M."/>
            <person name="Davalos L.M."/>
            <person name="Corthals A.P."/>
            <person name="Power M.L."/>
            <person name="Jones G."/>
            <person name="Ransome R.D."/>
            <person name="Dechmann D.K.N."/>
            <person name="Locatelli A.G."/>
            <person name="Puechmaille S.J."/>
            <person name="Fedrigo O."/>
            <person name="Jarvis E.D."/>
            <person name="Hiller M."/>
            <person name="Vernes S.C."/>
            <person name="Myers E.W."/>
            <person name="Teeling E.C."/>
        </authorList>
    </citation>
    <scope>NUCLEOTIDE SEQUENCE [LARGE SCALE GENOMIC DNA]</scope>
    <source>
        <strain evidence="1">MRouAeg1</strain>
        <tissue evidence="1">Muscle</tissue>
    </source>
</reference>
<organism evidence="1 2">
    <name type="scientific">Rousettus aegyptiacus</name>
    <name type="common">Egyptian fruit bat</name>
    <name type="synonym">Pteropus aegyptiacus</name>
    <dbReference type="NCBI Taxonomy" id="9407"/>
    <lineage>
        <taxon>Eukaryota</taxon>
        <taxon>Metazoa</taxon>
        <taxon>Chordata</taxon>
        <taxon>Craniata</taxon>
        <taxon>Vertebrata</taxon>
        <taxon>Euteleostomi</taxon>
        <taxon>Mammalia</taxon>
        <taxon>Eutheria</taxon>
        <taxon>Laurasiatheria</taxon>
        <taxon>Chiroptera</taxon>
        <taxon>Yinpterochiroptera</taxon>
        <taxon>Pteropodoidea</taxon>
        <taxon>Pteropodidae</taxon>
        <taxon>Rousettinae</taxon>
        <taxon>Rousettus</taxon>
    </lineage>
</organism>
<dbReference type="EMBL" id="JACASE010000012">
    <property type="protein sequence ID" value="KAF6422933.1"/>
    <property type="molecule type" value="Genomic_DNA"/>
</dbReference>
<evidence type="ECO:0000313" key="2">
    <source>
        <dbReference type="Proteomes" id="UP000593571"/>
    </source>
</evidence>
<proteinExistence type="predicted"/>
<protein>
    <submittedName>
        <fullName evidence="1">Uncharacterized protein</fullName>
    </submittedName>
</protein>
<accession>A0A7J8DII3</accession>
<gene>
    <name evidence="1" type="ORF">HJG63_008719</name>
</gene>
<dbReference type="AlphaFoldDB" id="A0A7J8DII3"/>
<comment type="caution">
    <text evidence="1">The sequence shown here is derived from an EMBL/GenBank/DDBJ whole genome shotgun (WGS) entry which is preliminary data.</text>
</comment>
<name>A0A7J8DII3_ROUAE</name>